<dbReference type="GO" id="GO:0016020">
    <property type="term" value="C:membrane"/>
    <property type="evidence" value="ECO:0007669"/>
    <property type="project" value="UniProtKB-SubCell"/>
</dbReference>
<comment type="caution">
    <text evidence="5">Lacks conserved residue(s) required for the propagation of feature annotation.</text>
</comment>
<sequence>MYGLHVQIKLLYDEIFTTRGYHRDQAPINVLVPGNSTEATKLLVLIILQTIYLTDLDVSKHMLSTYFELEMRWMDPRLAWSTEQFGAVDKTYIQCDSLWIPGISLISALRLTEVFPEQFRECTLYANGTVKYDLMFTADIGCQFEVENFPFDSQNCSLQFGTSTYSWDEIELEGLMFQKYSAMNNSVYSNGEWLIENVTQQVATFDIIGGVQDVLIFQLTCKRQPSFYIYVIAIPCFILTFLSISGSFWTPNLEEEQLSKLSLTLTSMMSMTTFVNIVSQQVPKTSTFPLLGIFVLCCVFIVSVAALIIVTCREKKKIMPKFDKSHKR</sequence>
<proteinExistence type="inferred from homology"/>
<evidence type="ECO:0000259" key="7">
    <source>
        <dbReference type="Pfam" id="PF02932"/>
    </source>
</evidence>
<dbReference type="CDD" id="cd18989">
    <property type="entry name" value="LGIC_ECD_cation"/>
    <property type="match status" value="1"/>
</dbReference>
<dbReference type="PANTHER" id="PTHR18945">
    <property type="entry name" value="NEUROTRANSMITTER GATED ION CHANNEL"/>
    <property type="match status" value="1"/>
</dbReference>
<gene>
    <name evidence="8" type="ORF">MSPICULIGERA_LOCUS13270</name>
</gene>
<keyword evidence="5" id="KW-0406">Ion transport</keyword>
<feature type="transmembrane region" description="Helical" evidence="5">
    <location>
        <begin position="227"/>
        <end position="249"/>
    </location>
</feature>
<dbReference type="InterPro" id="IPR036734">
    <property type="entry name" value="Neur_chan_lig-bd_sf"/>
</dbReference>
<dbReference type="InterPro" id="IPR038050">
    <property type="entry name" value="Neuro_actylchol_rec"/>
</dbReference>
<comment type="caution">
    <text evidence="8">The sequence shown here is derived from an EMBL/GenBank/DDBJ whole genome shotgun (WGS) entry which is preliminary data.</text>
</comment>
<evidence type="ECO:0000256" key="2">
    <source>
        <dbReference type="ARBA" id="ARBA00022692"/>
    </source>
</evidence>
<evidence type="ECO:0000313" key="8">
    <source>
        <dbReference type="EMBL" id="CAJ0574950.1"/>
    </source>
</evidence>
<dbReference type="AlphaFoldDB" id="A0AA36G1D1"/>
<dbReference type="InterPro" id="IPR006202">
    <property type="entry name" value="Neur_chan_lig-bd"/>
</dbReference>
<dbReference type="CDD" id="cd19051">
    <property type="entry name" value="LGIC_TM_cation"/>
    <property type="match status" value="1"/>
</dbReference>
<dbReference type="GO" id="GO:0005230">
    <property type="term" value="F:extracellular ligand-gated monoatomic ion channel activity"/>
    <property type="evidence" value="ECO:0007669"/>
    <property type="project" value="InterPro"/>
</dbReference>
<feature type="transmembrane region" description="Helical" evidence="5">
    <location>
        <begin position="261"/>
        <end position="278"/>
    </location>
</feature>
<protein>
    <recommendedName>
        <fullName evidence="10">Neurotransmitter-gated ion-channel ligand-binding domain-containing protein</fullName>
    </recommendedName>
</protein>
<evidence type="ECO:0000256" key="3">
    <source>
        <dbReference type="ARBA" id="ARBA00022989"/>
    </source>
</evidence>
<dbReference type="Gene3D" id="2.70.170.10">
    <property type="entry name" value="Neurotransmitter-gated ion-channel ligand-binding domain"/>
    <property type="match status" value="1"/>
</dbReference>
<dbReference type="InterPro" id="IPR006201">
    <property type="entry name" value="Neur_channel"/>
</dbReference>
<dbReference type="PROSITE" id="PS00236">
    <property type="entry name" value="NEUROTR_ION_CHANNEL"/>
    <property type="match status" value="1"/>
</dbReference>
<feature type="transmembrane region" description="Helical" evidence="5">
    <location>
        <begin position="290"/>
        <end position="312"/>
    </location>
</feature>
<organism evidence="8 9">
    <name type="scientific">Mesorhabditis spiculigera</name>
    <dbReference type="NCBI Taxonomy" id="96644"/>
    <lineage>
        <taxon>Eukaryota</taxon>
        <taxon>Metazoa</taxon>
        <taxon>Ecdysozoa</taxon>
        <taxon>Nematoda</taxon>
        <taxon>Chromadorea</taxon>
        <taxon>Rhabditida</taxon>
        <taxon>Rhabditina</taxon>
        <taxon>Rhabditomorpha</taxon>
        <taxon>Rhabditoidea</taxon>
        <taxon>Rhabditidae</taxon>
        <taxon>Mesorhabditinae</taxon>
        <taxon>Mesorhabditis</taxon>
    </lineage>
</organism>
<keyword evidence="5" id="KW-0813">Transport</keyword>
<evidence type="ECO:0000256" key="5">
    <source>
        <dbReference type="RuleBase" id="RU000687"/>
    </source>
</evidence>
<evidence type="ECO:0008006" key="10">
    <source>
        <dbReference type="Google" id="ProtNLM"/>
    </source>
</evidence>
<comment type="subcellular location">
    <subcellularLocation>
        <location evidence="1">Membrane</location>
        <topology evidence="1">Multi-pass membrane protein</topology>
    </subcellularLocation>
</comment>
<dbReference type="PRINTS" id="PR00252">
    <property type="entry name" value="NRIONCHANNEL"/>
</dbReference>
<evidence type="ECO:0000313" key="9">
    <source>
        <dbReference type="Proteomes" id="UP001177023"/>
    </source>
</evidence>
<evidence type="ECO:0000256" key="4">
    <source>
        <dbReference type="ARBA" id="ARBA00023136"/>
    </source>
</evidence>
<dbReference type="EMBL" id="CATQJA010002634">
    <property type="protein sequence ID" value="CAJ0574950.1"/>
    <property type="molecule type" value="Genomic_DNA"/>
</dbReference>
<dbReference type="Pfam" id="PF02932">
    <property type="entry name" value="Neur_chan_memb"/>
    <property type="match status" value="1"/>
</dbReference>
<keyword evidence="3 5" id="KW-1133">Transmembrane helix</keyword>
<reference evidence="8" key="1">
    <citation type="submission" date="2023-06" db="EMBL/GenBank/DDBJ databases">
        <authorList>
            <person name="Delattre M."/>
        </authorList>
    </citation>
    <scope>NUCLEOTIDE SEQUENCE</scope>
    <source>
        <strain evidence="8">AF72</strain>
    </source>
</reference>
<feature type="domain" description="Neurotransmitter-gated ion-channel transmembrane" evidence="7">
    <location>
        <begin position="233"/>
        <end position="311"/>
    </location>
</feature>
<dbReference type="SUPFAM" id="SSF63712">
    <property type="entry name" value="Nicotinic receptor ligand binding domain-like"/>
    <property type="match status" value="1"/>
</dbReference>
<evidence type="ECO:0000256" key="1">
    <source>
        <dbReference type="ARBA" id="ARBA00004141"/>
    </source>
</evidence>
<dbReference type="Gene3D" id="1.20.58.390">
    <property type="entry name" value="Neurotransmitter-gated ion-channel transmembrane domain"/>
    <property type="match status" value="1"/>
</dbReference>
<name>A0AA36G1D1_9BILA</name>
<dbReference type="InterPro" id="IPR006029">
    <property type="entry name" value="Neurotrans-gated_channel_TM"/>
</dbReference>
<keyword evidence="9" id="KW-1185">Reference proteome</keyword>
<evidence type="ECO:0000259" key="6">
    <source>
        <dbReference type="Pfam" id="PF02931"/>
    </source>
</evidence>
<keyword evidence="5" id="KW-0407">Ion channel</keyword>
<feature type="domain" description="Neurotransmitter-gated ion-channel ligand-binding" evidence="6">
    <location>
        <begin position="36"/>
        <end position="224"/>
    </location>
</feature>
<keyword evidence="2 5" id="KW-0812">Transmembrane</keyword>
<dbReference type="InterPro" id="IPR018000">
    <property type="entry name" value="Neurotransmitter_ion_chnl_CS"/>
</dbReference>
<feature type="non-terminal residue" evidence="8">
    <location>
        <position position="1"/>
    </location>
</feature>
<keyword evidence="4 5" id="KW-0472">Membrane</keyword>
<dbReference type="Pfam" id="PF02931">
    <property type="entry name" value="Neur_chan_LBD"/>
    <property type="match status" value="1"/>
</dbReference>
<comment type="similarity">
    <text evidence="5">Belongs to the ligand-gated ion channel (TC 1.A.9) family.</text>
</comment>
<dbReference type="GO" id="GO:0004888">
    <property type="term" value="F:transmembrane signaling receptor activity"/>
    <property type="evidence" value="ECO:0007669"/>
    <property type="project" value="InterPro"/>
</dbReference>
<dbReference type="Proteomes" id="UP001177023">
    <property type="component" value="Unassembled WGS sequence"/>
</dbReference>
<dbReference type="SUPFAM" id="SSF90112">
    <property type="entry name" value="Neurotransmitter-gated ion-channel transmembrane pore"/>
    <property type="match status" value="1"/>
</dbReference>
<accession>A0AA36G1D1</accession>
<dbReference type="InterPro" id="IPR036719">
    <property type="entry name" value="Neuro-gated_channel_TM_sf"/>
</dbReference>